<organism evidence="2 3">
    <name type="scientific">Nitrincola tapanii</name>
    <dbReference type="NCBI Taxonomy" id="1708751"/>
    <lineage>
        <taxon>Bacteria</taxon>
        <taxon>Pseudomonadati</taxon>
        <taxon>Pseudomonadota</taxon>
        <taxon>Gammaproteobacteria</taxon>
        <taxon>Oceanospirillales</taxon>
        <taxon>Oceanospirillaceae</taxon>
        <taxon>Nitrincola</taxon>
    </lineage>
</organism>
<dbReference type="Gene3D" id="3.10.620.30">
    <property type="match status" value="1"/>
</dbReference>
<dbReference type="PANTHER" id="PTHR33490">
    <property type="entry name" value="BLR5614 PROTEIN-RELATED"/>
    <property type="match status" value="1"/>
</dbReference>
<comment type="caution">
    <text evidence="2">The sequence shown here is derived from an EMBL/GenBank/DDBJ whole genome shotgun (WGS) entry which is preliminary data.</text>
</comment>
<gene>
    <name evidence="2" type="ORF">E1H14_07225</name>
</gene>
<keyword evidence="3" id="KW-1185">Reference proteome</keyword>
<dbReference type="InterPro" id="IPR002931">
    <property type="entry name" value="Transglutaminase-like"/>
</dbReference>
<dbReference type="PANTHER" id="PTHR33490:SF7">
    <property type="entry name" value="BLR2979 PROTEIN"/>
    <property type="match status" value="1"/>
</dbReference>
<dbReference type="SMART" id="SM00460">
    <property type="entry name" value="TGc"/>
    <property type="match status" value="1"/>
</dbReference>
<dbReference type="SUPFAM" id="SSF54001">
    <property type="entry name" value="Cysteine proteinases"/>
    <property type="match status" value="1"/>
</dbReference>
<feature type="domain" description="Transglutaminase-like" evidence="1">
    <location>
        <begin position="178"/>
        <end position="248"/>
    </location>
</feature>
<accession>A0A5A9W1Z7</accession>
<dbReference type="InterPro" id="IPR038765">
    <property type="entry name" value="Papain-like_cys_pep_sf"/>
</dbReference>
<sequence>MKYLLRHTTRYDYSSAVTLSHNEARLLPRVLPWQEICNTQLEISPSPIRLRERADFFGNRVCYFSLQELHSSLEVTAESEITTSARPLPSQEQDMPWEMASAQTREGLQLDQDGLAARLMLLDSDFIQHHPLLAEFALESFQPGRSLVESIHCLNQRIFNEFTYDPEHTTIATPILDVLASRRGVCQDFAHLSIGCLRSLGLAARYVSGYMETLPPPGQPKLQGADATHAWLAVYLPNWGWLEIDPTNGCLPDERYIILGWGRDFADVTPLKGVMNGGGNDLLSVAVDVTPLPLPKAPTVNTLTQSQSQSQTL</sequence>
<dbReference type="Proteomes" id="UP000325302">
    <property type="component" value="Unassembled WGS sequence"/>
</dbReference>
<dbReference type="EMBL" id="SMRS01000005">
    <property type="protein sequence ID" value="KAA0874612.1"/>
    <property type="molecule type" value="Genomic_DNA"/>
</dbReference>
<protein>
    <submittedName>
        <fullName evidence="2">Transglutaminase family protein</fullName>
    </submittedName>
</protein>
<evidence type="ECO:0000259" key="1">
    <source>
        <dbReference type="SMART" id="SM00460"/>
    </source>
</evidence>
<dbReference type="RefSeq" id="WP_149390793.1">
    <property type="nucleotide sequence ID" value="NZ_SMRS01000005.1"/>
</dbReference>
<evidence type="ECO:0000313" key="2">
    <source>
        <dbReference type="EMBL" id="KAA0874612.1"/>
    </source>
</evidence>
<dbReference type="InterPro" id="IPR013589">
    <property type="entry name" value="Bac_transglu_N"/>
</dbReference>
<name>A0A5A9W1Z7_9GAMM</name>
<dbReference type="Pfam" id="PF01841">
    <property type="entry name" value="Transglut_core"/>
    <property type="match status" value="1"/>
</dbReference>
<reference evidence="2 3" key="1">
    <citation type="submission" date="2019-03" db="EMBL/GenBank/DDBJ databases">
        <title>Nitrincola sp. nov. isolated from an Indian soda lake.</title>
        <authorList>
            <person name="Joshi A."/>
            <person name="Thite S.V."/>
            <person name="Joseph N."/>
            <person name="Dhotre D."/>
            <person name="Moorthy M."/>
            <person name="Shouche Y.S."/>
        </authorList>
    </citation>
    <scope>NUCLEOTIDE SEQUENCE [LARGE SCALE GENOMIC DNA]</scope>
    <source>
        <strain evidence="2 3">MEB193</strain>
    </source>
</reference>
<dbReference type="Pfam" id="PF08379">
    <property type="entry name" value="Bact_transglu_N"/>
    <property type="match status" value="1"/>
</dbReference>
<dbReference type="OrthoDB" id="5438043at2"/>
<proteinExistence type="predicted"/>
<evidence type="ECO:0000313" key="3">
    <source>
        <dbReference type="Proteomes" id="UP000325302"/>
    </source>
</evidence>
<dbReference type="AlphaFoldDB" id="A0A5A9W1Z7"/>